<dbReference type="PANTHER" id="PTHR46825">
    <property type="entry name" value="D-ALANYL-D-ALANINE-CARBOXYPEPTIDASE/ENDOPEPTIDASE AMPH"/>
    <property type="match status" value="1"/>
</dbReference>
<organism evidence="3 4">
    <name type="scientific">Caulobacter rhizosphaerae</name>
    <dbReference type="NCBI Taxonomy" id="2010972"/>
    <lineage>
        <taxon>Bacteria</taxon>
        <taxon>Pseudomonadati</taxon>
        <taxon>Pseudomonadota</taxon>
        <taxon>Alphaproteobacteria</taxon>
        <taxon>Caulobacterales</taxon>
        <taxon>Caulobacteraceae</taxon>
        <taxon>Caulobacter</taxon>
    </lineage>
</organism>
<evidence type="ECO:0000256" key="1">
    <source>
        <dbReference type="SAM" id="SignalP"/>
    </source>
</evidence>
<protein>
    <submittedName>
        <fullName evidence="3">CubicO group peptidase (Beta-lactamase class C family)</fullName>
    </submittedName>
</protein>
<name>A0ABU1MY36_9CAUL</name>
<gene>
    <name evidence="3" type="ORF">J2800_001835</name>
</gene>
<dbReference type="InterPro" id="IPR001466">
    <property type="entry name" value="Beta-lactam-related"/>
</dbReference>
<proteinExistence type="predicted"/>
<dbReference type="Proteomes" id="UP001262754">
    <property type="component" value="Unassembled WGS sequence"/>
</dbReference>
<reference evidence="3 4" key="1">
    <citation type="submission" date="2023-07" db="EMBL/GenBank/DDBJ databases">
        <title>Sorghum-associated microbial communities from plants grown in Nebraska, USA.</title>
        <authorList>
            <person name="Schachtman D."/>
        </authorList>
    </citation>
    <scope>NUCLEOTIDE SEQUENCE [LARGE SCALE GENOMIC DNA]</scope>
    <source>
        <strain evidence="3 4">DS2154</strain>
    </source>
</reference>
<dbReference type="InterPro" id="IPR012338">
    <property type="entry name" value="Beta-lactam/transpept-like"/>
</dbReference>
<dbReference type="Pfam" id="PF00144">
    <property type="entry name" value="Beta-lactamase"/>
    <property type="match status" value="1"/>
</dbReference>
<feature type="signal peptide" evidence="1">
    <location>
        <begin position="1"/>
        <end position="21"/>
    </location>
</feature>
<sequence>MRLVSLLAIGATLVGVGAANAATSGRCPARDFQAAAGRAIDDLDASQSFTGAVLVAIDGKPVLRRAVGEANREWHIANTADTRFRIGSATKTFTAVAVLRLVDEGKIALDHPVAKYVPNLPQAWAGVTIRMLLSHTSGVPDYVFAPTFRGREARLIQTPESLVALVREKPLVFAPGTGWRYSNTGYVLLGMVIEKVSERPYADYLREEFFKPLGMADTGYETEDAVMARRASGYMRTRDGWTAGPFMAPSAAYAAGALYSTVGDLLKWDQALYGDRLVSKAGRDLMFADYRNHYGLGWQVDETWGTRRLSHGGATPGFQASFQRYPDRRLTVAALSNSELGVAEKLATDLAGLCLGASVYPAEVALAPSALDAFAGDYRDAKGGPVKVVRQGARLVAYFGDQPAGTLYASGPTAFFMKVSDAQVSFRGEAGRTRTLVVHQHGKDYVFDRASGH</sequence>
<comment type="caution">
    <text evidence="3">The sequence shown here is derived from an EMBL/GenBank/DDBJ whole genome shotgun (WGS) entry which is preliminary data.</text>
</comment>
<dbReference type="InterPro" id="IPR050491">
    <property type="entry name" value="AmpC-like"/>
</dbReference>
<dbReference type="EMBL" id="JAVDRL010000005">
    <property type="protein sequence ID" value="MDR6531093.1"/>
    <property type="molecule type" value="Genomic_DNA"/>
</dbReference>
<dbReference type="PANTHER" id="PTHR46825:SF9">
    <property type="entry name" value="BETA-LACTAMASE-RELATED DOMAIN-CONTAINING PROTEIN"/>
    <property type="match status" value="1"/>
</dbReference>
<evidence type="ECO:0000313" key="4">
    <source>
        <dbReference type="Proteomes" id="UP001262754"/>
    </source>
</evidence>
<accession>A0ABU1MY36</accession>
<feature type="domain" description="Beta-lactamase-related" evidence="2">
    <location>
        <begin position="38"/>
        <end position="341"/>
    </location>
</feature>
<keyword evidence="4" id="KW-1185">Reference proteome</keyword>
<dbReference type="SUPFAM" id="SSF56601">
    <property type="entry name" value="beta-lactamase/transpeptidase-like"/>
    <property type="match status" value="1"/>
</dbReference>
<feature type="chain" id="PRO_5047493820" evidence="1">
    <location>
        <begin position="22"/>
        <end position="453"/>
    </location>
</feature>
<keyword evidence="1" id="KW-0732">Signal</keyword>
<dbReference type="RefSeq" id="WP_310030908.1">
    <property type="nucleotide sequence ID" value="NZ_JAVDRL010000005.1"/>
</dbReference>
<evidence type="ECO:0000313" key="3">
    <source>
        <dbReference type="EMBL" id="MDR6531093.1"/>
    </source>
</evidence>
<dbReference type="Gene3D" id="3.40.710.10">
    <property type="entry name" value="DD-peptidase/beta-lactamase superfamily"/>
    <property type="match status" value="1"/>
</dbReference>
<evidence type="ECO:0000259" key="2">
    <source>
        <dbReference type="Pfam" id="PF00144"/>
    </source>
</evidence>